<gene>
    <name evidence="2" type="primary">Cni-F28E10.4</name>
    <name evidence="2" type="synonym">Cnig_chr_III.g9263</name>
    <name evidence="2" type="ORF">B9Z55_009263</name>
</gene>
<dbReference type="InterPro" id="IPR040264">
    <property type="entry name" value="T15H9.4-like"/>
</dbReference>
<evidence type="ECO:0000313" key="3">
    <source>
        <dbReference type="Proteomes" id="UP000230233"/>
    </source>
</evidence>
<comment type="caution">
    <text evidence="2">The sequence shown here is derived from an EMBL/GenBank/DDBJ whole genome shotgun (WGS) entry which is preliminary data.</text>
</comment>
<organism evidence="2 3">
    <name type="scientific">Caenorhabditis nigoni</name>
    <dbReference type="NCBI Taxonomy" id="1611254"/>
    <lineage>
        <taxon>Eukaryota</taxon>
        <taxon>Metazoa</taxon>
        <taxon>Ecdysozoa</taxon>
        <taxon>Nematoda</taxon>
        <taxon>Chromadorea</taxon>
        <taxon>Rhabditida</taxon>
        <taxon>Rhabditina</taxon>
        <taxon>Rhabditomorpha</taxon>
        <taxon>Rhabditoidea</taxon>
        <taxon>Rhabditidae</taxon>
        <taxon>Peloderinae</taxon>
        <taxon>Caenorhabditis</taxon>
    </lineage>
</organism>
<dbReference type="OrthoDB" id="5797003at2759"/>
<proteinExistence type="predicted"/>
<name>A0A2G5US42_9PELO</name>
<evidence type="ECO:0000256" key="1">
    <source>
        <dbReference type="SAM" id="MobiDB-lite"/>
    </source>
</evidence>
<protein>
    <recommendedName>
        <fullName evidence="4">PDZ domain-containing protein</fullName>
    </recommendedName>
</protein>
<dbReference type="Proteomes" id="UP000230233">
    <property type="component" value="Chromosome III"/>
</dbReference>
<sequence length="327" mass="35618">MSKKKNLWLTPIPSNVPTQKVALSFKIAAADVGKPPNEVIKIDDDMMISFISMNSYTNGLIMGDKIVKVNDISGKAAKCQAELVKGESCQVEVLRRKGAFPVTKERLNKSLASVKKGYAVFTVEVERPSNMTTTAVGMKLSVMKKRGFVVKSDPNTITATFIGRGDSIIDMDGLVVPPLDGSAEGYVRENLAKLSTGRKVSFLVERPIQLSYAKEMQKYIESIACDDADVEMAKDVIEIGREASNMHFIVLKKLTTPSILSSDVRKRKTNDKTSESAESNISISTASTVMKITSDVPDGDELKPVVTKSHAVSSKHTDDDGGMFDSE</sequence>
<evidence type="ECO:0008006" key="4">
    <source>
        <dbReference type="Google" id="ProtNLM"/>
    </source>
</evidence>
<dbReference type="PANTHER" id="PTHR31327:SF2">
    <property type="entry name" value="PDZ DOMAIN-CONTAINING PROTEIN"/>
    <property type="match status" value="1"/>
</dbReference>
<accession>A0A2G5US42</accession>
<keyword evidence="3" id="KW-1185">Reference proteome</keyword>
<feature type="region of interest" description="Disordered" evidence="1">
    <location>
        <begin position="294"/>
        <end position="327"/>
    </location>
</feature>
<dbReference type="AlphaFoldDB" id="A0A2G5US42"/>
<dbReference type="PANTHER" id="PTHR31327">
    <property type="entry name" value="SPERM MEIOSIS PDZ DOMAIN CONTAINING PROTEINS-RELATED"/>
    <property type="match status" value="1"/>
</dbReference>
<dbReference type="EMBL" id="PDUG01000003">
    <property type="protein sequence ID" value="PIC42066.1"/>
    <property type="molecule type" value="Genomic_DNA"/>
</dbReference>
<evidence type="ECO:0000313" key="2">
    <source>
        <dbReference type="EMBL" id="PIC42066.1"/>
    </source>
</evidence>
<reference evidence="3" key="1">
    <citation type="submission" date="2017-10" db="EMBL/GenBank/DDBJ databases">
        <title>Rapid genome shrinkage in a self-fertile nematode reveals novel sperm competition proteins.</title>
        <authorList>
            <person name="Yin D."/>
            <person name="Schwarz E.M."/>
            <person name="Thomas C.G."/>
            <person name="Felde R.L."/>
            <person name="Korf I.F."/>
            <person name="Cutter A.D."/>
            <person name="Schartner C.M."/>
            <person name="Ralston E.J."/>
            <person name="Meyer B.J."/>
            <person name="Haag E.S."/>
        </authorList>
    </citation>
    <scope>NUCLEOTIDE SEQUENCE [LARGE SCALE GENOMIC DNA]</scope>
    <source>
        <strain evidence="3">JU1422</strain>
    </source>
</reference>
<dbReference type="STRING" id="1611254.A0A2G5US42"/>